<dbReference type="OrthoDB" id="5491003at2"/>
<dbReference type="EMBL" id="CP000859">
    <property type="protein sequence ID" value="ABW67596.1"/>
    <property type="molecule type" value="Genomic_DNA"/>
</dbReference>
<dbReference type="SUPFAM" id="SSF49464">
    <property type="entry name" value="Carboxypeptidase regulatory domain-like"/>
    <property type="match status" value="1"/>
</dbReference>
<dbReference type="HOGENOM" id="CLU_313933_0_0_7"/>
<sequence length="932" mass="101822">MKKRNFNFIKALAMASTLLFMLVATASPLLAAITISGTVTDSGATPAPIANAYVGLYTDCQSYYDGTMTDTNGDYSFTDIPDGTYFVAVTDNPDPCLQNYVAEFWNDTDMEPHTCDNTTPVSTTRADVDFSLQPGYQISGTVYAPNGTTPLEDVFLVLHFGDACDGYWLTGMLTDQSGQYCFTVPAGGPYFVSAQPQGIDYAPAWYCSWAEPGLFGEFCCENAESINIIDADVSGADFYLADGGSISGVIKDSAGNPIANVPVNIGSDGLEIGWNSIQTGPDGSFQFTGLAPGIWYVHSQPDVSSGYAQLVRDYYLESVGEDRNIGTLTLEDGALITGTFTDPTGTPIPDIEFEWGGKFEGGEAETETGYFEIRLPLGTHSLTVEHDQDDGVYCMLPVQITVADTSVPQSLGDVTLYDPATGATITGTVTDNGLYYEGELQVVAFAHGQEFTPDKAGGAVPLGFGMPDESGNYTLLAPPSATIDLYLVTGWESECEGAESVVVVDSLTNIATPTAGQVLTGQNLAYTNEGGYINAIIADRNDPMASICRANAILYSQPGDVFAGFAMSNGWGDFSFSNVPAGEYRIAVTHPDYPDEITWSPVFTLNVSDWLWFGQPPLYLGEETAPNLMGWGHNLVADFGDRGLWFHDGTQWNWMTNRGHVGQMAVWDGKLVVDFGPDYGLHCYDGTSWTWMSNKGGVNFMTVWNNGSTEKLVVDFGGGRRIYTYNGTWSWFNNKDDVNGMLVWDNKLVVDFGAGRGVYNYDTSWHWMSNKDDVATAVVWDNGSTERLVVDFGGGRRVYTYNGTWSWLSNKDDVNAMEVWNGKLVVDFGSGRSMYNYDTSWHWMTNKDDVAQMVTWNDGVEDKLAVDFGGGRGMSYYDGAWNWMKNASDVSEMIAYEGTLWSDLLAVDFGPGTGVYYYDDSWNFMKSWSTAD</sequence>
<dbReference type="Proteomes" id="UP000008561">
    <property type="component" value="Chromosome"/>
</dbReference>
<reference evidence="3 4" key="1">
    <citation type="submission" date="2007-10" db="EMBL/GenBank/DDBJ databases">
        <title>Complete sequence of Desulfococcus oleovorans Hxd3.</title>
        <authorList>
            <consortium name="US DOE Joint Genome Institute"/>
            <person name="Copeland A."/>
            <person name="Lucas S."/>
            <person name="Lapidus A."/>
            <person name="Barry K."/>
            <person name="Glavina del Rio T."/>
            <person name="Dalin E."/>
            <person name="Tice H."/>
            <person name="Pitluck S."/>
            <person name="Kiss H."/>
            <person name="Brettin T."/>
            <person name="Bruce D."/>
            <person name="Detter J.C."/>
            <person name="Han C."/>
            <person name="Schmutz J."/>
            <person name="Larimer F."/>
            <person name="Land M."/>
            <person name="Hauser L."/>
            <person name="Kyrpides N."/>
            <person name="Kim E."/>
            <person name="Wawrik B."/>
            <person name="Richardson P."/>
        </authorList>
    </citation>
    <scope>NUCLEOTIDE SEQUENCE [LARGE SCALE GENOMIC DNA]</scope>
    <source>
        <strain evidence="4">DSM 6200 / JCM 39069 / Hxd3</strain>
    </source>
</reference>
<accession>A9A0X1</accession>
<name>A9A0X1_DESOH</name>
<evidence type="ECO:0000256" key="1">
    <source>
        <dbReference type="ARBA" id="ARBA00022729"/>
    </source>
</evidence>
<dbReference type="eggNOG" id="COG1653">
    <property type="taxonomic scope" value="Bacteria"/>
</dbReference>
<dbReference type="Gene3D" id="2.60.40.1120">
    <property type="entry name" value="Carboxypeptidase-like, regulatory domain"/>
    <property type="match status" value="2"/>
</dbReference>
<proteinExistence type="predicted"/>
<protein>
    <recommendedName>
        <fullName evidence="5">Carboxypeptidase regulatory-like domain-containing protein</fullName>
    </recommendedName>
</protein>
<dbReference type="Pfam" id="PF13620">
    <property type="entry name" value="CarboxypepD_reg"/>
    <property type="match status" value="1"/>
</dbReference>
<dbReference type="InterPro" id="IPR008969">
    <property type="entry name" value="CarboxyPept-like_regulatory"/>
</dbReference>
<dbReference type="AlphaFoldDB" id="A9A0X1"/>
<evidence type="ECO:0000256" key="2">
    <source>
        <dbReference type="SAM" id="SignalP"/>
    </source>
</evidence>
<organism evidence="3 4">
    <name type="scientific">Desulfosudis oleivorans (strain DSM 6200 / JCM 39069 / Hxd3)</name>
    <name type="common">Desulfococcus oleovorans</name>
    <dbReference type="NCBI Taxonomy" id="96561"/>
    <lineage>
        <taxon>Bacteria</taxon>
        <taxon>Pseudomonadati</taxon>
        <taxon>Thermodesulfobacteriota</taxon>
        <taxon>Desulfobacteria</taxon>
        <taxon>Desulfobacterales</taxon>
        <taxon>Desulfosudaceae</taxon>
        <taxon>Desulfosudis</taxon>
    </lineage>
</organism>
<dbReference type="PANTHER" id="PTHR23303">
    <property type="entry name" value="CARBOXYPEPTIDASE REGULATORY REGION-CONTAINING"/>
    <property type="match status" value="1"/>
</dbReference>
<dbReference type="RefSeq" id="WP_012175212.1">
    <property type="nucleotide sequence ID" value="NC_009943.1"/>
</dbReference>
<feature type="signal peptide" evidence="2">
    <location>
        <begin position="1"/>
        <end position="31"/>
    </location>
</feature>
<dbReference type="KEGG" id="dol:Dole_1792"/>
<keyword evidence="1 2" id="KW-0732">Signal</keyword>
<evidence type="ECO:0000313" key="3">
    <source>
        <dbReference type="EMBL" id="ABW67596.1"/>
    </source>
</evidence>
<dbReference type="eggNOG" id="COG4932">
    <property type="taxonomic scope" value="Bacteria"/>
</dbReference>
<gene>
    <name evidence="3" type="ordered locus">Dole_1792</name>
</gene>
<keyword evidence="4" id="KW-1185">Reference proteome</keyword>
<dbReference type="PANTHER" id="PTHR23303:SF14">
    <property type="entry name" value="BOS COMPLEX SUBUNIT NOMO1-RELATED"/>
    <property type="match status" value="1"/>
</dbReference>
<evidence type="ECO:0008006" key="5">
    <source>
        <dbReference type="Google" id="ProtNLM"/>
    </source>
</evidence>
<evidence type="ECO:0000313" key="4">
    <source>
        <dbReference type="Proteomes" id="UP000008561"/>
    </source>
</evidence>
<dbReference type="STRING" id="96561.Dole_1792"/>
<dbReference type="InterPro" id="IPR051417">
    <property type="entry name" value="SDr/BOS_complex"/>
</dbReference>
<dbReference type="SUPFAM" id="SSF117074">
    <property type="entry name" value="Hypothetical protein PA1324"/>
    <property type="match status" value="2"/>
</dbReference>
<feature type="chain" id="PRO_5002735003" description="Carboxypeptidase regulatory-like domain-containing protein" evidence="2">
    <location>
        <begin position="32"/>
        <end position="932"/>
    </location>
</feature>